<gene>
    <name evidence="2" type="ORF">JOE58_001760</name>
</gene>
<proteinExistence type="predicted"/>
<accession>A0ABS2RU16</accession>
<keyword evidence="3" id="KW-1185">Reference proteome</keyword>
<protein>
    <recommendedName>
        <fullName evidence="1">BLUF domain-containing protein</fullName>
    </recommendedName>
</protein>
<evidence type="ECO:0000313" key="2">
    <source>
        <dbReference type="EMBL" id="MBM7802509.1"/>
    </source>
</evidence>
<dbReference type="SMART" id="SM01034">
    <property type="entry name" value="BLUF"/>
    <property type="match status" value="1"/>
</dbReference>
<comment type="caution">
    <text evidence="2">The sequence shown here is derived from an EMBL/GenBank/DDBJ whole genome shotgun (WGS) entry which is preliminary data.</text>
</comment>
<dbReference type="SUPFAM" id="SSF54975">
    <property type="entry name" value="Acylphosphatase/BLUF domain-like"/>
    <property type="match status" value="1"/>
</dbReference>
<feature type="domain" description="BLUF" evidence="1">
    <location>
        <begin position="9"/>
        <end position="100"/>
    </location>
</feature>
<evidence type="ECO:0000313" key="3">
    <source>
        <dbReference type="Proteomes" id="UP000746584"/>
    </source>
</evidence>
<sequence>MTRQDETVLVSILYMSRANVPFEDGDMQELLTAARLRNTALGVSGLLVAKGGRFMQLLEGPAWSVDDRFAAISRDARHGDVKSLVREDIDRRRFDGWAMAYRALEDADVEQQEGFSPFLTSDLDFPPEFDRTSSAWLLKWFRSRELTDS</sequence>
<dbReference type="RefSeq" id="WP_022902388.1">
    <property type="nucleotide sequence ID" value="NZ_BMOI01000012.1"/>
</dbReference>
<name>A0ABS2RU16_9MICO</name>
<dbReference type="EMBL" id="JAFBCG010000001">
    <property type="protein sequence ID" value="MBM7802509.1"/>
    <property type="molecule type" value="Genomic_DNA"/>
</dbReference>
<dbReference type="Gene3D" id="3.30.70.100">
    <property type="match status" value="1"/>
</dbReference>
<dbReference type="PROSITE" id="PS50925">
    <property type="entry name" value="BLUF"/>
    <property type="match status" value="1"/>
</dbReference>
<dbReference type="Proteomes" id="UP000746584">
    <property type="component" value="Unassembled WGS sequence"/>
</dbReference>
<evidence type="ECO:0000259" key="1">
    <source>
        <dbReference type="PROSITE" id="PS50925"/>
    </source>
</evidence>
<organism evidence="2 3">
    <name type="scientific">Curtobacterium luteum</name>
    <dbReference type="NCBI Taxonomy" id="33881"/>
    <lineage>
        <taxon>Bacteria</taxon>
        <taxon>Bacillati</taxon>
        <taxon>Actinomycetota</taxon>
        <taxon>Actinomycetes</taxon>
        <taxon>Micrococcales</taxon>
        <taxon>Microbacteriaceae</taxon>
        <taxon>Curtobacterium</taxon>
    </lineage>
</organism>
<dbReference type="InterPro" id="IPR007024">
    <property type="entry name" value="BLUF_domain"/>
</dbReference>
<dbReference type="Pfam" id="PF04940">
    <property type="entry name" value="BLUF"/>
    <property type="match status" value="1"/>
</dbReference>
<reference evidence="2 3" key="1">
    <citation type="submission" date="2021-01" db="EMBL/GenBank/DDBJ databases">
        <title>Sequencing the genomes of 1000 actinobacteria strains.</title>
        <authorList>
            <person name="Klenk H.-P."/>
        </authorList>
    </citation>
    <scope>NUCLEOTIDE SEQUENCE [LARGE SCALE GENOMIC DNA]</scope>
    <source>
        <strain evidence="2 3">DSM 20542</strain>
    </source>
</reference>
<dbReference type="InterPro" id="IPR036046">
    <property type="entry name" value="Acylphosphatase-like_dom_sf"/>
</dbReference>